<name>A0AAV5MCI5_9ROSI</name>
<evidence type="ECO:0000313" key="2">
    <source>
        <dbReference type="Proteomes" id="UP001054252"/>
    </source>
</evidence>
<comment type="caution">
    <text evidence="1">The sequence shown here is derived from an EMBL/GenBank/DDBJ whole genome shotgun (WGS) entry which is preliminary data.</text>
</comment>
<keyword evidence="2" id="KW-1185">Reference proteome</keyword>
<accession>A0AAV5MCI5</accession>
<proteinExistence type="predicted"/>
<organism evidence="1 2">
    <name type="scientific">Rubroshorea leprosula</name>
    <dbReference type="NCBI Taxonomy" id="152421"/>
    <lineage>
        <taxon>Eukaryota</taxon>
        <taxon>Viridiplantae</taxon>
        <taxon>Streptophyta</taxon>
        <taxon>Embryophyta</taxon>
        <taxon>Tracheophyta</taxon>
        <taxon>Spermatophyta</taxon>
        <taxon>Magnoliopsida</taxon>
        <taxon>eudicotyledons</taxon>
        <taxon>Gunneridae</taxon>
        <taxon>Pentapetalae</taxon>
        <taxon>rosids</taxon>
        <taxon>malvids</taxon>
        <taxon>Malvales</taxon>
        <taxon>Dipterocarpaceae</taxon>
        <taxon>Rubroshorea</taxon>
    </lineage>
</organism>
<sequence>MLALCTEHFFFSSHKEISFQPLSCSAMNPWPDLCKEVYQLSRDEGNTG</sequence>
<gene>
    <name evidence="1" type="ORF">SLEP1_g53288</name>
</gene>
<dbReference type="AlphaFoldDB" id="A0AAV5MCI5"/>
<reference evidence="1 2" key="1">
    <citation type="journal article" date="2021" name="Commun. Biol.">
        <title>The genome of Shorea leprosula (Dipterocarpaceae) highlights the ecological relevance of drought in aseasonal tropical rainforests.</title>
        <authorList>
            <person name="Ng K.K.S."/>
            <person name="Kobayashi M.J."/>
            <person name="Fawcett J.A."/>
            <person name="Hatakeyama M."/>
            <person name="Paape T."/>
            <person name="Ng C.H."/>
            <person name="Ang C.C."/>
            <person name="Tnah L.H."/>
            <person name="Lee C.T."/>
            <person name="Nishiyama T."/>
            <person name="Sese J."/>
            <person name="O'Brien M.J."/>
            <person name="Copetti D."/>
            <person name="Mohd Noor M.I."/>
            <person name="Ong R.C."/>
            <person name="Putra M."/>
            <person name="Sireger I.Z."/>
            <person name="Indrioko S."/>
            <person name="Kosugi Y."/>
            <person name="Izuno A."/>
            <person name="Isagi Y."/>
            <person name="Lee S.L."/>
            <person name="Shimizu K.K."/>
        </authorList>
    </citation>
    <scope>NUCLEOTIDE SEQUENCE [LARGE SCALE GENOMIC DNA]</scope>
    <source>
        <strain evidence="1">214</strain>
    </source>
</reference>
<protein>
    <submittedName>
        <fullName evidence="1">Uncharacterized protein</fullName>
    </submittedName>
</protein>
<dbReference type="Proteomes" id="UP001054252">
    <property type="component" value="Unassembled WGS sequence"/>
</dbReference>
<dbReference type="EMBL" id="BPVZ01000206">
    <property type="protein sequence ID" value="GKV46297.1"/>
    <property type="molecule type" value="Genomic_DNA"/>
</dbReference>
<evidence type="ECO:0000313" key="1">
    <source>
        <dbReference type="EMBL" id="GKV46297.1"/>
    </source>
</evidence>